<organism evidence="1">
    <name type="scientific">viral metagenome</name>
    <dbReference type="NCBI Taxonomy" id="1070528"/>
    <lineage>
        <taxon>unclassified sequences</taxon>
        <taxon>metagenomes</taxon>
        <taxon>organismal metagenomes</taxon>
    </lineage>
</organism>
<protein>
    <submittedName>
        <fullName evidence="1">Uncharacterized protein</fullName>
    </submittedName>
</protein>
<name>A0A6C0DNT2_9ZZZZ</name>
<dbReference type="EMBL" id="MN739647">
    <property type="protein sequence ID" value="QHT17974.1"/>
    <property type="molecule type" value="Genomic_DNA"/>
</dbReference>
<dbReference type="AlphaFoldDB" id="A0A6C0DNT2"/>
<sequence length="45" mass="5469">MTNSYIVMRQKIYLFRNGGPLLRIPKYYCPHKQYKNVAILYCDRV</sequence>
<proteinExistence type="predicted"/>
<accession>A0A6C0DNT2</accession>
<reference evidence="1" key="1">
    <citation type="journal article" date="2020" name="Nature">
        <title>Giant virus diversity and host interactions through global metagenomics.</title>
        <authorList>
            <person name="Schulz F."/>
            <person name="Roux S."/>
            <person name="Paez-Espino D."/>
            <person name="Jungbluth S."/>
            <person name="Walsh D.A."/>
            <person name="Denef V.J."/>
            <person name="McMahon K.D."/>
            <person name="Konstantinidis K.T."/>
            <person name="Eloe-Fadrosh E.A."/>
            <person name="Kyrpides N.C."/>
            <person name="Woyke T."/>
        </authorList>
    </citation>
    <scope>NUCLEOTIDE SEQUENCE</scope>
    <source>
        <strain evidence="1">GVMAG-M-3300023174-3</strain>
    </source>
</reference>
<evidence type="ECO:0000313" key="1">
    <source>
        <dbReference type="EMBL" id="QHT17974.1"/>
    </source>
</evidence>